<feature type="compositionally biased region" description="Polar residues" evidence="1">
    <location>
        <begin position="257"/>
        <end position="276"/>
    </location>
</feature>
<name>A0A1C7MPZ1_GRIFR</name>
<dbReference type="AlphaFoldDB" id="A0A1C7MPZ1"/>
<feature type="region of interest" description="Disordered" evidence="1">
    <location>
        <begin position="417"/>
        <end position="473"/>
    </location>
</feature>
<evidence type="ECO:0000256" key="3">
    <source>
        <dbReference type="SAM" id="SignalP"/>
    </source>
</evidence>
<feature type="region of interest" description="Disordered" evidence="1">
    <location>
        <begin position="190"/>
        <end position="276"/>
    </location>
</feature>
<reference evidence="4 5" key="1">
    <citation type="submission" date="2016-03" db="EMBL/GenBank/DDBJ databases">
        <title>Whole genome sequencing of Grifola frondosa 9006-11.</title>
        <authorList>
            <person name="Min B."/>
            <person name="Park H."/>
            <person name="Kim J.-G."/>
            <person name="Cho H."/>
            <person name="Oh Y.-L."/>
            <person name="Kong W.-S."/>
            <person name="Choi I.-G."/>
        </authorList>
    </citation>
    <scope>NUCLEOTIDE SEQUENCE [LARGE SCALE GENOMIC DNA]</scope>
    <source>
        <strain evidence="4 5">9006-11</strain>
    </source>
</reference>
<protein>
    <submittedName>
        <fullName evidence="4">Uncharacterized protein</fullName>
    </submittedName>
</protein>
<proteinExistence type="predicted"/>
<feature type="transmembrane region" description="Helical" evidence="2">
    <location>
        <begin position="297"/>
        <end position="321"/>
    </location>
</feature>
<evidence type="ECO:0000313" key="5">
    <source>
        <dbReference type="Proteomes" id="UP000092993"/>
    </source>
</evidence>
<keyword evidence="2" id="KW-0472">Membrane</keyword>
<feature type="chain" id="PRO_5008889264" evidence="3">
    <location>
        <begin position="24"/>
        <end position="473"/>
    </location>
</feature>
<keyword evidence="2" id="KW-1133">Transmembrane helix</keyword>
<dbReference type="STRING" id="5627.A0A1C7MPZ1"/>
<dbReference type="Proteomes" id="UP000092993">
    <property type="component" value="Unassembled WGS sequence"/>
</dbReference>
<evidence type="ECO:0000256" key="1">
    <source>
        <dbReference type="SAM" id="MobiDB-lite"/>
    </source>
</evidence>
<feature type="compositionally biased region" description="Low complexity" evidence="1">
    <location>
        <begin position="421"/>
        <end position="432"/>
    </location>
</feature>
<keyword evidence="3" id="KW-0732">Signal</keyword>
<sequence>MHIGTLFSILSLLSSHHFVQTFAALVNVTVDDTYGDPRTGNQFVYTPSQIWNFGPTCIPCFAKPDASQAYLGTWHDGAPDTALNDGDTTGTMSIEISFSGSAIYVYCILSESATSLDGNSDMSFYIDGELVGTYVHAATGSSTYEYNVLVYGNASLPSAEHQFSLVGGRVTGSASLILFDYLVYSQDVESPAPTSSSTSSQPSNTGSSTTSEHTSSASSSGTTAPPSGQTTSFGSSRSGNPTSSSSSSSPAPSPYSETTDSPTSNTSLASGALPTSTSSIAQHTQAAGGISAKTRTIIAVVAAIGGTLLLLAISAATYLWMRRRYAAHAFSADRLMRVGTDASSETVEDARSSATDSRPSTVAEAKAMSVRSSRASRSLYLSGSGASLSRAATVGSHVPQLNSGGARGSASEMVAKPGLEPVTSSPASALPPVSLPPATPTVAASEEAEEEHPWEFGNSVVGESRPPSYRERG</sequence>
<gene>
    <name evidence="4" type="ORF">A0H81_00321</name>
</gene>
<comment type="caution">
    <text evidence="4">The sequence shown here is derived from an EMBL/GenBank/DDBJ whole genome shotgun (WGS) entry which is preliminary data.</text>
</comment>
<keyword evidence="5" id="KW-1185">Reference proteome</keyword>
<feature type="compositionally biased region" description="Low complexity" evidence="1">
    <location>
        <begin position="190"/>
        <end position="256"/>
    </location>
</feature>
<dbReference type="Gene3D" id="2.60.120.260">
    <property type="entry name" value="Galactose-binding domain-like"/>
    <property type="match status" value="1"/>
</dbReference>
<accession>A0A1C7MPZ1</accession>
<keyword evidence="2" id="KW-0812">Transmembrane</keyword>
<dbReference type="OrthoDB" id="3245657at2759"/>
<organism evidence="4 5">
    <name type="scientific">Grifola frondosa</name>
    <name type="common">Maitake</name>
    <name type="synonym">Polyporus frondosus</name>
    <dbReference type="NCBI Taxonomy" id="5627"/>
    <lineage>
        <taxon>Eukaryota</taxon>
        <taxon>Fungi</taxon>
        <taxon>Dikarya</taxon>
        <taxon>Basidiomycota</taxon>
        <taxon>Agaricomycotina</taxon>
        <taxon>Agaricomycetes</taxon>
        <taxon>Polyporales</taxon>
        <taxon>Grifolaceae</taxon>
        <taxon>Grifola</taxon>
    </lineage>
</organism>
<dbReference type="OMA" id="WIRRAII"/>
<evidence type="ECO:0000256" key="2">
    <source>
        <dbReference type="SAM" id="Phobius"/>
    </source>
</evidence>
<feature type="signal peptide" evidence="3">
    <location>
        <begin position="1"/>
        <end position="23"/>
    </location>
</feature>
<dbReference type="EMBL" id="LUGG01000001">
    <property type="protein sequence ID" value="OBZ78935.1"/>
    <property type="molecule type" value="Genomic_DNA"/>
</dbReference>
<evidence type="ECO:0000313" key="4">
    <source>
        <dbReference type="EMBL" id="OBZ78935.1"/>
    </source>
</evidence>